<keyword evidence="1" id="KW-0175">Coiled coil</keyword>
<reference evidence="2" key="1">
    <citation type="submission" date="2019-11" db="EMBL/GenBank/DDBJ databases">
        <title>Genomic insights into an expanded diversity of filamentous marine cyanobacteria reveals the extraordinary biosynthetic potential of Moorea and Okeania.</title>
        <authorList>
            <person name="Ferreira Leao T."/>
            <person name="Wang M."/>
            <person name="Moss N."/>
            <person name="Da Silva R."/>
            <person name="Sanders J."/>
            <person name="Nurk S."/>
            <person name="Gurevich A."/>
            <person name="Humphrey G."/>
            <person name="Reher R."/>
            <person name="Zhu Q."/>
            <person name="Belda-Ferre P."/>
            <person name="Glukhov E."/>
            <person name="Rex R."/>
            <person name="Dorrestein P.C."/>
            <person name="Knight R."/>
            <person name="Pevzner P."/>
            <person name="Gerwick W.H."/>
            <person name="Gerwick L."/>
        </authorList>
    </citation>
    <scope>NUCLEOTIDE SEQUENCE</scope>
    <source>
        <strain evidence="2">SIO1C4</strain>
    </source>
</reference>
<evidence type="ECO:0000256" key="1">
    <source>
        <dbReference type="SAM" id="Coils"/>
    </source>
</evidence>
<feature type="coiled-coil region" evidence="1">
    <location>
        <begin position="134"/>
        <end position="161"/>
    </location>
</feature>
<accession>A0A6B3NHA2</accession>
<comment type="caution">
    <text evidence="2">The sequence shown here is derived from an EMBL/GenBank/DDBJ whole genome shotgun (WGS) entry which is preliminary data.</text>
</comment>
<evidence type="ECO:0000313" key="2">
    <source>
        <dbReference type="EMBL" id="NER28688.1"/>
    </source>
</evidence>
<dbReference type="EMBL" id="JAAHFQ010000247">
    <property type="protein sequence ID" value="NER28688.1"/>
    <property type="molecule type" value="Genomic_DNA"/>
</dbReference>
<proteinExistence type="predicted"/>
<organism evidence="2">
    <name type="scientific">Symploca sp. SIO1C4</name>
    <dbReference type="NCBI Taxonomy" id="2607765"/>
    <lineage>
        <taxon>Bacteria</taxon>
        <taxon>Bacillati</taxon>
        <taxon>Cyanobacteriota</taxon>
        <taxon>Cyanophyceae</taxon>
        <taxon>Coleofasciculales</taxon>
        <taxon>Coleofasciculaceae</taxon>
        <taxon>Symploca</taxon>
    </lineage>
</organism>
<protein>
    <submittedName>
        <fullName evidence="2">Uncharacterized protein</fullName>
    </submittedName>
</protein>
<name>A0A6B3NHA2_9CYAN</name>
<dbReference type="AlphaFoldDB" id="A0A6B3NHA2"/>
<sequence length="179" mass="20177">MSSSDKDLVSGNYPRLNKPIIYNNPEGKAPVTDIAQLLAEVLKPKIQITEGLTQAELARQQAYQDLQAKSQQQVKVLETLRKQLAELQPLATIGTSQLNKWISYSPSPSAATDFITSRQFPSQIAETSQPPESYEALQQQYEQQEEEITSLREKIADLQRSAAIGEARLNKWRSRTFSR</sequence>
<gene>
    <name evidence="2" type="ORF">F6J89_13900</name>
</gene>